<sequence>MGVCSSFGVLPEIFFSGKKNVLEFLDSIDDEICYFEIPANLACAYLKGHLIGKARDWFSVIGERDESVVKTDGLDGEGSRVESEYSKGLAREISKKEKWRGKMMSEGSTEYSN</sequence>
<organism evidence="1 2">
    <name type="scientific">Nephila pilipes</name>
    <name type="common">Giant wood spider</name>
    <name type="synonym">Nephila maculata</name>
    <dbReference type="NCBI Taxonomy" id="299642"/>
    <lineage>
        <taxon>Eukaryota</taxon>
        <taxon>Metazoa</taxon>
        <taxon>Ecdysozoa</taxon>
        <taxon>Arthropoda</taxon>
        <taxon>Chelicerata</taxon>
        <taxon>Arachnida</taxon>
        <taxon>Araneae</taxon>
        <taxon>Araneomorphae</taxon>
        <taxon>Entelegynae</taxon>
        <taxon>Araneoidea</taxon>
        <taxon>Nephilidae</taxon>
        <taxon>Nephila</taxon>
    </lineage>
</organism>
<dbReference type="Proteomes" id="UP000887013">
    <property type="component" value="Unassembled WGS sequence"/>
</dbReference>
<protein>
    <submittedName>
        <fullName evidence="1">Uncharacterized protein</fullName>
    </submittedName>
</protein>
<dbReference type="EMBL" id="BMAW01046038">
    <property type="protein sequence ID" value="GFS53137.1"/>
    <property type="molecule type" value="Genomic_DNA"/>
</dbReference>
<proteinExistence type="predicted"/>
<evidence type="ECO:0000313" key="2">
    <source>
        <dbReference type="Proteomes" id="UP000887013"/>
    </source>
</evidence>
<reference evidence="1" key="1">
    <citation type="submission" date="2020-08" db="EMBL/GenBank/DDBJ databases">
        <title>Multicomponent nature underlies the extraordinary mechanical properties of spider dragline silk.</title>
        <authorList>
            <person name="Kono N."/>
            <person name="Nakamura H."/>
            <person name="Mori M."/>
            <person name="Yoshida Y."/>
            <person name="Ohtoshi R."/>
            <person name="Malay A.D."/>
            <person name="Moran D.A.P."/>
            <person name="Tomita M."/>
            <person name="Numata K."/>
            <person name="Arakawa K."/>
        </authorList>
    </citation>
    <scope>NUCLEOTIDE SEQUENCE</scope>
</reference>
<name>A0A8X6IP21_NEPPI</name>
<keyword evidence="2" id="KW-1185">Reference proteome</keyword>
<comment type="caution">
    <text evidence="1">The sequence shown here is derived from an EMBL/GenBank/DDBJ whole genome shotgun (WGS) entry which is preliminary data.</text>
</comment>
<evidence type="ECO:0000313" key="1">
    <source>
        <dbReference type="EMBL" id="GFS53137.1"/>
    </source>
</evidence>
<gene>
    <name evidence="1" type="ORF">NPIL_597741</name>
</gene>
<accession>A0A8X6IP21</accession>
<dbReference type="AlphaFoldDB" id="A0A8X6IP21"/>